<sequence>QLANLKLEEGGDMVEHIADFCRMRSQLSGTRLAIDDQACISIEMKEFSALCARLTYLSQNPEPEAPVNDTPPPSAEDYTNWGVPGDIKAFGLTGDKNPLLEERAAVTCRDCLLKDHKAGTPECPQYEWRKELWGDLPKNENQSGMASNNNTRFIYEFSERTKVSLSFQELKLNESLIQSLNHAKLQGPHGVQQCAVLPAINGRNVIAQAPSETGKTTAIIICIAQLIDAFKKGVQALVISPTEQKATEIHSMVECVREQLRQLGYIYPYVPTNANSETYHELIRNFRAGSNNRQLITTYSVPLKRLLGAWGVSGDNFWIVNFNTPCSPQNYLERVNYLGICSGRNTAITLVDDGTDEINMIREIEQHFGIQMVELRWDGNSLL</sequence>
<dbReference type="OrthoDB" id="3203066at2759"/>
<evidence type="ECO:0000256" key="3">
    <source>
        <dbReference type="ARBA" id="ARBA00022801"/>
    </source>
</evidence>
<accession>X8JX99</accession>
<evidence type="ECO:0000313" key="9">
    <source>
        <dbReference type="Proteomes" id="UP000030108"/>
    </source>
</evidence>
<reference evidence="9" key="1">
    <citation type="journal article" date="2014" name="Genome Announc.">
        <title>Draft genome sequence of the plant-pathogenic soil fungus Rhizoctonia solani anastomosis group 3 strain Rhs1AP.</title>
        <authorList>
            <person name="Cubeta M.A."/>
            <person name="Thomas E."/>
            <person name="Dean R.A."/>
            <person name="Jabaji S."/>
            <person name="Neate S.M."/>
            <person name="Tavantzis S."/>
            <person name="Toda T."/>
            <person name="Vilgalys R."/>
            <person name="Bharathan N."/>
            <person name="Fedorova-Abrams N."/>
            <person name="Pakala S.B."/>
            <person name="Pakala S.M."/>
            <person name="Zafar N."/>
            <person name="Joardar V."/>
            <person name="Losada L."/>
            <person name="Nierman W.C."/>
        </authorList>
    </citation>
    <scope>NUCLEOTIDE SEQUENCE [LARGE SCALE GENOMIC DNA]</scope>
    <source>
        <strain evidence="9">AG-3</strain>
    </source>
</reference>
<dbReference type="InterPro" id="IPR011545">
    <property type="entry name" value="DEAD/DEAH_box_helicase_dom"/>
</dbReference>
<dbReference type="Proteomes" id="UP000030108">
    <property type="component" value="Unassembled WGS sequence"/>
</dbReference>
<evidence type="ECO:0000256" key="4">
    <source>
        <dbReference type="ARBA" id="ARBA00022806"/>
    </source>
</evidence>
<keyword evidence="5" id="KW-0067">ATP-binding</keyword>
<dbReference type="GO" id="GO:0016787">
    <property type="term" value="F:hydrolase activity"/>
    <property type="evidence" value="ECO:0007669"/>
    <property type="project" value="UniProtKB-KW"/>
</dbReference>
<feature type="domain" description="DEAD/DEAH-box helicase" evidence="7">
    <location>
        <begin position="191"/>
        <end position="256"/>
    </location>
</feature>
<feature type="non-terminal residue" evidence="8">
    <location>
        <position position="1"/>
    </location>
</feature>
<evidence type="ECO:0000256" key="2">
    <source>
        <dbReference type="ARBA" id="ARBA00022741"/>
    </source>
</evidence>
<organism evidence="8 9">
    <name type="scientific">Rhizoctonia solani AG-3 Rhs1AP</name>
    <dbReference type="NCBI Taxonomy" id="1086054"/>
    <lineage>
        <taxon>Eukaryota</taxon>
        <taxon>Fungi</taxon>
        <taxon>Dikarya</taxon>
        <taxon>Basidiomycota</taxon>
        <taxon>Agaricomycotina</taxon>
        <taxon>Agaricomycetes</taxon>
        <taxon>Cantharellales</taxon>
        <taxon>Ceratobasidiaceae</taxon>
        <taxon>Rhizoctonia</taxon>
    </lineage>
</organism>
<evidence type="ECO:0000256" key="6">
    <source>
        <dbReference type="ARBA" id="ARBA00047984"/>
    </source>
</evidence>
<name>X8JX99_9AGAM</name>
<comment type="catalytic activity">
    <reaction evidence="6">
        <text>ATP + H2O = ADP + phosphate + H(+)</text>
        <dbReference type="Rhea" id="RHEA:13065"/>
        <dbReference type="ChEBI" id="CHEBI:15377"/>
        <dbReference type="ChEBI" id="CHEBI:15378"/>
        <dbReference type="ChEBI" id="CHEBI:30616"/>
        <dbReference type="ChEBI" id="CHEBI:43474"/>
        <dbReference type="ChEBI" id="CHEBI:456216"/>
        <dbReference type="EC" id="3.6.4.13"/>
    </reaction>
</comment>
<proteinExistence type="predicted"/>
<dbReference type="GO" id="GO:0005524">
    <property type="term" value="F:ATP binding"/>
    <property type="evidence" value="ECO:0007669"/>
    <property type="project" value="UniProtKB-KW"/>
</dbReference>
<feature type="non-terminal residue" evidence="8">
    <location>
        <position position="383"/>
    </location>
</feature>
<comment type="caution">
    <text evidence="8">The sequence shown here is derived from an EMBL/GenBank/DDBJ whole genome shotgun (WGS) entry which is preliminary data.</text>
</comment>
<dbReference type="SUPFAM" id="SSF52540">
    <property type="entry name" value="P-loop containing nucleoside triphosphate hydrolases"/>
    <property type="match status" value="2"/>
</dbReference>
<dbReference type="GO" id="GO:0003724">
    <property type="term" value="F:RNA helicase activity"/>
    <property type="evidence" value="ECO:0007669"/>
    <property type="project" value="UniProtKB-EC"/>
</dbReference>
<dbReference type="GO" id="GO:0003676">
    <property type="term" value="F:nucleic acid binding"/>
    <property type="evidence" value="ECO:0007669"/>
    <property type="project" value="InterPro"/>
</dbReference>
<evidence type="ECO:0000256" key="5">
    <source>
        <dbReference type="ARBA" id="ARBA00022840"/>
    </source>
</evidence>
<keyword evidence="3" id="KW-0378">Hydrolase</keyword>
<gene>
    <name evidence="8" type="ORF">RSOL_555040</name>
</gene>
<protein>
    <recommendedName>
        <fullName evidence="1">RNA helicase</fullName>
        <ecNumber evidence="1">3.6.4.13</ecNumber>
    </recommendedName>
</protein>
<evidence type="ECO:0000313" key="8">
    <source>
        <dbReference type="EMBL" id="EUC67796.1"/>
    </source>
</evidence>
<evidence type="ECO:0000259" key="7">
    <source>
        <dbReference type="Pfam" id="PF00270"/>
    </source>
</evidence>
<evidence type="ECO:0000256" key="1">
    <source>
        <dbReference type="ARBA" id="ARBA00012552"/>
    </source>
</evidence>
<keyword evidence="2" id="KW-0547">Nucleotide-binding</keyword>
<dbReference type="Pfam" id="PF00270">
    <property type="entry name" value="DEAD"/>
    <property type="match status" value="1"/>
</dbReference>
<dbReference type="EC" id="3.6.4.13" evidence="1"/>
<dbReference type="Gene3D" id="3.40.50.300">
    <property type="entry name" value="P-loop containing nucleotide triphosphate hydrolases"/>
    <property type="match status" value="1"/>
</dbReference>
<dbReference type="AlphaFoldDB" id="X8JX99"/>
<keyword evidence="4 8" id="KW-0347">Helicase</keyword>
<dbReference type="EMBL" id="JATN01000002">
    <property type="protein sequence ID" value="EUC67796.1"/>
    <property type="molecule type" value="Genomic_DNA"/>
</dbReference>
<dbReference type="InterPro" id="IPR027417">
    <property type="entry name" value="P-loop_NTPase"/>
</dbReference>
<dbReference type="PANTHER" id="PTHR47960">
    <property type="entry name" value="DEAD-BOX ATP-DEPENDENT RNA HELICASE 50"/>
    <property type="match status" value="1"/>
</dbReference>